<dbReference type="EMBL" id="UINC01205644">
    <property type="protein sequence ID" value="SVE26905.1"/>
    <property type="molecule type" value="Genomic_DNA"/>
</dbReference>
<feature type="non-terminal residue" evidence="1">
    <location>
        <position position="37"/>
    </location>
</feature>
<feature type="non-terminal residue" evidence="1">
    <location>
        <position position="1"/>
    </location>
</feature>
<evidence type="ECO:0000313" key="1">
    <source>
        <dbReference type="EMBL" id="SVE26905.1"/>
    </source>
</evidence>
<name>A0A383C5J6_9ZZZZ</name>
<gene>
    <name evidence="1" type="ORF">METZ01_LOCUS479759</name>
</gene>
<reference evidence="1" key="1">
    <citation type="submission" date="2018-05" db="EMBL/GenBank/DDBJ databases">
        <authorList>
            <person name="Lanie J.A."/>
            <person name="Ng W.-L."/>
            <person name="Kazmierczak K.M."/>
            <person name="Andrzejewski T.M."/>
            <person name="Davidsen T.M."/>
            <person name="Wayne K.J."/>
            <person name="Tettelin H."/>
            <person name="Glass J.I."/>
            <person name="Rusch D."/>
            <person name="Podicherti R."/>
            <person name="Tsui H.-C.T."/>
            <person name="Winkler M.E."/>
        </authorList>
    </citation>
    <scope>NUCLEOTIDE SEQUENCE</scope>
</reference>
<accession>A0A383C5J6</accession>
<dbReference type="AlphaFoldDB" id="A0A383C5J6"/>
<protein>
    <submittedName>
        <fullName evidence="1">Uncharacterized protein</fullName>
    </submittedName>
</protein>
<organism evidence="1">
    <name type="scientific">marine metagenome</name>
    <dbReference type="NCBI Taxonomy" id="408172"/>
    <lineage>
        <taxon>unclassified sequences</taxon>
        <taxon>metagenomes</taxon>
        <taxon>ecological metagenomes</taxon>
    </lineage>
</organism>
<sequence>SGSNISWRNFLISPHGTTRYWQAVMMSITQSWKLILI</sequence>
<proteinExistence type="predicted"/>